<name>A0ABT3B570_9CYAN</name>
<gene>
    <name evidence="1" type="ORF">OGM63_24005</name>
</gene>
<protein>
    <submittedName>
        <fullName evidence="1">Uncharacterized protein</fullName>
    </submittedName>
</protein>
<proteinExistence type="predicted"/>
<evidence type="ECO:0000313" key="1">
    <source>
        <dbReference type="EMBL" id="MCV3216538.1"/>
    </source>
</evidence>
<comment type="caution">
    <text evidence="1">The sequence shown here is derived from an EMBL/GenBank/DDBJ whole genome shotgun (WGS) entry which is preliminary data.</text>
</comment>
<evidence type="ECO:0000313" key="2">
    <source>
        <dbReference type="Proteomes" id="UP001526143"/>
    </source>
</evidence>
<keyword evidence="2" id="KW-1185">Reference proteome</keyword>
<dbReference type="RefSeq" id="WP_263748193.1">
    <property type="nucleotide sequence ID" value="NZ_JAOWRF010000339.1"/>
</dbReference>
<reference evidence="1 2" key="1">
    <citation type="submission" date="2022-10" db="EMBL/GenBank/DDBJ databases">
        <title>Identification of biosynthetic pathway for the production of the potent trypsin inhibitor radiosumin.</title>
        <authorList>
            <person name="Fewer D.P."/>
            <person name="Delbaje E."/>
            <person name="Ouyang X."/>
            <person name="Agostino P.D."/>
            <person name="Wahlsten M."/>
            <person name="Jokela J."/>
            <person name="Permi P."/>
            <person name="Haapaniemi E."/>
            <person name="Koistinen H."/>
        </authorList>
    </citation>
    <scope>NUCLEOTIDE SEQUENCE [LARGE SCALE GENOMIC DNA]</scope>
    <source>
        <strain evidence="1 2">NIES-515</strain>
    </source>
</reference>
<dbReference type="Proteomes" id="UP001526143">
    <property type="component" value="Unassembled WGS sequence"/>
</dbReference>
<accession>A0ABT3B570</accession>
<sequence length="67" mass="7350">MLVALIVAWIVFTILVKILKTTVSSAITIAAIVVLLQISYGITPQDIWNQIIHLPQTLSSQIHGRGK</sequence>
<organism evidence="1 2">
    <name type="scientific">Plectonema radiosum NIES-515</name>
    <dbReference type="NCBI Taxonomy" id="2986073"/>
    <lineage>
        <taxon>Bacteria</taxon>
        <taxon>Bacillati</taxon>
        <taxon>Cyanobacteriota</taxon>
        <taxon>Cyanophyceae</taxon>
        <taxon>Oscillatoriophycideae</taxon>
        <taxon>Oscillatoriales</taxon>
        <taxon>Microcoleaceae</taxon>
        <taxon>Plectonema</taxon>
    </lineage>
</organism>
<dbReference type="EMBL" id="JAOWRF010000339">
    <property type="protein sequence ID" value="MCV3216538.1"/>
    <property type="molecule type" value="Genomic_DNA"/>
</dbReference>